<protein>
    <submittedName>
        <fullName evidence="2">Uncharacterized protein</fullName>
    </submittedName>
</protein>
<evidence type="ECO:0000313" key="2">
    <source>
        <dbReference type="EMBL" id="SSW92917.1"/>
    </source>
</evidence>
<dbReference type="EMBL" id="QRDT01000026">
    <property type="protein sequence ID" value="RED27646.1"/>
    <property type="molecule type" value="Genomic_DNA"/>
</dbReference>
<sequence>MDIEQIFPAAVLNARGKPDASALVDMALCYLHQFDRTRAEDIAARYVAWKDGQPFPRDAIATGGVVAFSTRA</sequence>
<dbReference type="EMBL" id="UFQQ01000026">
    <property type="protein sequence ID" value="SSW92917.1"/>
    <property type="molecule type" value="Genomic_DNA"/>
</dbReference>
<organism evidence="2 3">
    <name type="scientific">Rhodopseudomonas pentothenatexigens</name>
    <dbReference type="NCBI Taxonomy" id="999699"/>
    <lineage>
        <taxon>Bacteria</taxon>
        <taxon>Pseudomonadati</taxon>
        <taxon>Pseudomonadota</taxon>
        <taxon>Alphaproteobacteria</taxon>
        <taxon>Hyphomicrobiales</taxon>
        <taxon>Nitrobacteraceae</taxon>
        <taxon>Rhodopseudomonas</taxon>
    </lineage>
</organism>
<evidence type="ECO:0000313" key="4">
    <source>
        <dbReference type="Proteomes" id="UP000256343"/>
    </source>
</evidence>
<dbReference type="Proteomes" id="UP000252631">
    <property type="component" value="Unassembled WGS sequence"/>
</dbReference>
<keyword evidence="4" id="KW-1185">Reference proteome</keyword>
<dbReference type="Proteomes" id="UP000256343">
    <property type="component" value="Unassembled WGS sequence"/>
</dbReference>
<dbReference type="RefSeq" id="WP_114360335.1">
    <property type="nucleotide sequence ID" value="NZ_QRDT01000026.1"/>
</dbReference>
<dbReference type="AlphaFoldDB" id="A0A336JT05"/>
<evidence type="ECO:0000313" key="3">
    <source>
        <dbReference type="Proteomes" id="UP000252631"/>
    </source>
</evidence>
<gene>
    <name evidence="1" type="ORF">BJ125_12663</name>
    <name evidence="2" type="ORF">SAMN05892882_12663</name>
</gene>
<evidence type="ECO:0000313" key="1">
    <source>
        <dbReference type="EMBL" id="RED27646.1"/>
    </source>
</evidence>
<proteinExistence type="predicted"/>
<reference evidence="1 4" key="2">
    <citation type="submission" date="2018-07" db="EMBL/GenBank/DDBJ databases">
        <title>Genomic Encyclopedia of Archaeal and Bacterial Type Strains, Phase II (KMG-II): from individual species to whole genera.</title>
        <authorList>
            <person name="Goeker M."/>
        </authorList>
    </citation>
    <scope>NUCLEOTIDE SEQUENCE [LARGE SCALE GENOMIC DNA]</scope>
    <source>
        <strain evidence="1 4">JA575</strain>
    </source>
</reference>
<reference evidence="2 3" key="1">
    <citation type="submission" date="2017-08" db="EMBL/GenBank/DDBJ databases">
        <authorList>
            <person name="de Groot N.N."/>
        </authorList>
    </citation>
    <scope>NUCLEOTIDE SEQUENCE [LARGE SCALE GENOMIC DNA]</scope>
    <source>
        <strain evidence="2 3">JA575</strain>
    </source>
</reference>
<name>A0A336JT05_9BRAD</name>
<accession>A0A336JT05</accession>